<protein>
    <recommendedName>
        <fullName evidence="1">DUF2272 domain-containing protein</fullName>
    </recommendedName>
</protein>
<dbReference type="Proteomes" id="UP000019460">
    <property type="component" value="Unassembled WGS sequence"/>
</dbReference>
<dbReference type="STRING" id="1249627.D779_3884"/>
<dbReference type="PATRIC" id="fig|1249627.3.peg.3961"/>
<dbReference type="EMBL" id="AONC01000076">
    <property type="protein sequence ID" value="EXJ13293.1"/>
    <property type="molecule type" value="Genomic_DNA"/>
</dbReference>
<keyword evidence="3" id="KW-1185">Reference proteome</keyword>
<dbReference type="eggNOG" id="COG4322">
    <property type="taxonomic scope" value="Bacteria"/>
</dbReference>
<gene>
    <name evidence="2" type="ORF">D779_3884</name>
</gene>
<name>W9V1E9_9GAMM</name>
<dbReference type="InterPro" id="IPR019262">
    <property type="entry name" value="DUF2272"/>
</dbReference>
<dbReference type="Pfam" id="PF10030">
    <property type="entry name" value="DUF2272"/>
    <property type="match status" value="1"/>
</dbReference>
<comment type="caution">
    <text evidence="2">The sequence shown here is derived from an EMBL/GenBank/DDBJ whole genome shotgun (WGS) entry which is preliminary data.</text>
</comment>
<reference evidence="2 3" key="1">
    <citation type="submission" date="2012-11" db="EMBL/GenBank/DDBJ databases">
        <title>Genome assembly of Thiorhodococcus sp. AK35.</title>
        <authorList>
            <person name="Nupur N."/>
            <person name="Khatri I."/>
            <person name="Subramanian S."/>
            <person name="Pinnaka A."/>
        </authorList>
    </citation>
    <scope>NUCLEOTIDE SEQUENCE [LARGE SCALE GENOMIC DNA]</scope>
    <source>
        <strain evidence="2 3">AK35</strain>
    </source>
</reference>
<evidence type="ECO:0000313" key="3">
    <source>
        <dbReference type="Proteomes" id="UP000019460"/>
    </source>
</evidence>
<accession>W9V1E9</accession>
<organism evidence="2 3">
    <name type="scientific">Imhoffiella purpurea</name>
    <dbReference type="NCBI Taxonomy" id="1249627"/>
    <lineage>
        <taxon>Bacteria</taxon>
        <taxon>Pseudomonadati</taxon>
        <taxon>Pseudomonadota</taxon>
        <taxon>Gammaproteobacteria</taxon>
        <taxon>Chromatiales</taxon>
        <taxon>Chromatiaceae</taxon>
        <taxon>Imhoffiella</taxon>
    </lineage>
</organism>
<dbReference type="AlphaFoldDB" id="W9V1E9"/>
<feature type="domain" description="DUF2272" evidence="1">
    <location>
        <begin position="58"/>
        <end position="212"/>
    </location>
</feature>
<proteinExistence type="predicted"/>
<evidence type="ECO:0000259" key="1">
    <source>
        <dbReference type="Pfam" id="PF10030"/>
    </source>
</evidence>
<sequence length="216" mass="24310">MGAPPAPNPGLKRRIVERAEGEWEYFGRQTVVHRGEEESIPHVGYWEDEDALRSGRVNSYWRAAGKPGLDGMDCQRPWSAAFMSWVMQSSGVPSIQFARTTAHWIYLARMIDAAPLPGRYFVPRRIVDYSPEPGDLICASRKPSRVFSIHGYATARSLYGVSAHCDLVVGKEGRTLESIGGNVRNSVSKSRLELDAQGHLKPTKRRPWFVIMQNRL</sequence>
<evidence type="ECO:0000313" key="2">
    <source>
        <dbReference type="EMBL" id="EXJ13293.1"/>
    </source>
</evidence>